<protein>
    <submittedName>
        <fullName evidence="2">Uncharacterized protein</fullName>
    </submittedName>
</protein>
<dbReference type="AlphaFoldDB" id="A0A915KGU5"/>
<accession>A0A915KGU5</accession>
<proteinExistence type="predicted"/>
<keyword evidence="1" id="KW-1185">Reference proteome</keyword>
<dbReference type="WBParaSite" id="nRc.2.0.1.t37174-RA">
    <property type="protein sequence ID" value="nRc.2.0.1.t37174-RA"/>
    <property type="gene ID" value="nRc.2.0.1.g37174"/>
</dbReference>
<dbReference type="Proteomes" id="UP000887565">
    <property type="component" value="Unplaced"/>
</dbReference>
<name>A0A915KGU5_ROMCU</name>
<sequence>MINNQSLINKAKDHPSATVLDSLVTQQLSAGQLSADY</sequence>
<evidence type="ECO:0000313" key="1">
    <source>
        <dbReference type="Proteomes" id="UP000887565"/>
    </source>
</evidence>
<reference evidence="2" key="1">
    <citation type="submission" date="2022-11" db="UniProtKB">
        <authorList>
            <consortium name="WormBaseParasite"/>
        </authorList>
    </citation>
    <scope>IDENTIFICATION</scope>
</reference>
<evidence type="ECO:0000313" key="2">
    <source>
        <dbReference type="WBParaSite" id="nRc.2.0.1.t37174-RA"/>
    </source>
</evidence>
<organism evidence="1 2">
    <name type="scientific">Romanomermis culicivorax</name>
    <name type="common">Nematode worm</name>
    <dbReference type="NCBI Taxonomy" id="13658"/>
    <lineage>
        <taxon>Eukaryota</taxon>
        <taxon>Metazoa</taxon>
        <taxon>Ecdysozoa</taxon>
        <taxon>Nematoda</taxon>
        <taxon>Enoplea</taxon>
        <taxon>Dorylaimia</taxon>
        <taxon>Mermithida</taxon>
        <taxon>Mermithoidea</taxon>
        <taxon>Mermithidae</taxon>
        <taxon>Romanomermis</taxon>
    </lineage>
</organism>